<dbReference type="EMBL" id="JAUZQC010000010">
    <property type="protein sequence ID" value="KAK5865282.1"/>
    <property type="molecule type" value="Genomic_DNA"/>
</dbReference>
<evidence type="ECO:0000313" key="2">
    <source>
        <dbReference type="Proteomes" id="UP001346869"/>
    </source>
</evidence>
<name>A0AAN7XQ83_ELEMC</name>
<evidence type="ECO:0000313" key="1">
    <source>
        <dbReference type="EMBL" id="KAK5865282.1"/>
    </source>
</evidence>
<reference evidence="1 2" key="2">
    <citation type="journal article" date="2023" name="Mol. Biol. Evol.">
        <title>Genomics of Secondarily Temperate Adaptation in the Only Non-Antarctic Icefish.</title>
        <authorList>
            <person name="Rivera-Colon A.G."/>
            <person name="Rayamajhi N."/>
            <person name="Minhas B.F."/>
            <person name="Madrigal G."/>
            <person name="Bilyk K.T."/>
            <person name="Yoon V."/>
            <person name="Hune M."/>
            <person name="Gregory S."/>
            <person name="Cheng C.H.C."/>
            <person name="Catchen J.M."/>
        </authorList>
    </citation>
    <scope>NUCLEOTIDE SEQUENCE [LARGE SCALE GENOMIC DNA]</scope>
    <source>
        <strain evidence="1">JMC-PN-2008</strain>
    </source>
</reference>
<dbReference type="AlphaFoldDB" id="A0AAN7XQ83"/>
<proteinExistence type="predicted"/>
<sequence length="76" mass="8654">MTFVIFGNRCGETPFPRRQAATGSHGTPVSFIQPSRLTMVQYPSSHPVRLPCPLPDTRRYVAGEHSWMQERLIQVQ</sequence>
<protein>
    <submittedName>
        <fullName evidence="1">Uncharacterized protein</fullName>
    </submittedName>
</protein>
<reference evidence="1 2" key="1">
    <citation type="journal article" date="2023" name="Genes (Basel)">
        <title>Chromosome-Level Genome Assembly and Circadian Gene Repertoire of the Patagonia Blennie Eleginops maclovinus-The Closest Ancestral Proxy of Antarctic Cryonotothenioids.</title>
        <authorList>
            <person name="Cheng C.C."/>
            <person name="Rivera-Colon A.G."/>
            <person name="Minhas B.F."/>
            <person name="Wilson L."/>
            <person name="Rayamajhi N."/>
            <person name="Vargas-Chacoff L."/>
            <person name="Catchen J.M."/>
        </authorList>
    </citation>
    <scope>NUCLEOTIDE SEQUENCE [LARGE SCALE GENOMIC DNA]</scope>
    <source>
        <strain evidence="1">JMC-PN-2008</strain>
    </source>
</reference>
<keyword evidence="2" id="KW-1185">Reference proteome</keyword>
<accession>A0AAN7XQ83</accession>
<comment type="caution">
    <text evidence="1">The sequence shown here is derived from an EMBL/GenBank/DDBJ whole genome shotgun (WGS) entry which is preliminary data.</text>
</comment>
<organism evidence="1 2">
    <name type="scientific">Eleginops maclovinus</name>
    <name type="common">Patagonian blennie</name>
    <name type="synonym">Eleginus maclovinus</name>
    <dbReference type="NCBI Taxonomy" id="56733"/>
    <lineage>
        <taxon>Eukaryota</taxon>
        <taxon>Metazoa</taxon>
        <taxon>Chordata</taxon>
        <taxon>Craniata</taxon>
        <taxon>Vertebrata</taxon>
        <taxon>Euteleostomi</taxon>
        <taxon>Actinopterygii</taxon>
        <taxon>Neopterygii</taxon>
        <taxon>Teleostei</taxon>
        <taxon>Neoteleostei</taxon>
        <taxon>Acanthomorphata</taxon>
        <taxon>Eupercaria</taxon>
        <taxon>Perciformes</taxon>
        <taxon>Notothenioidei</taxon>
        <taxon>Eleginopidae</taxon>
        <taxon>Eleginops</taxon>
    </lineage>
</organism>
<gene>
    <name evidence="1" type="ORF">PBY51_016457</name>
</gene>
<dbReference type="Proteomes" id="UP001346869">
    <property type="component" value="Unassembled WGS sequence"/>
</dbReference>